<keyword evidence="3" id="KW-1185">Reference proteome</keyword>
<evidence type="ECO:0000313" key="3">
    <source>
        <dbReference type="Proteomes" id="UP000230233"/>
    </source>
</evidence>
<reference evidence="3" key="1">
    <citation type="submission" date="2017-10" db="EMBL/GenBank/DDBJ databases">
        <title>Rapid genome shrinkage in a self-fertile nematode reveals novel sperm competition proteins.</title>
        <authorList>
            <person name="Yin D."/>
            <person name="Schwarz E.M."/>
            <person name="Thomas C.G."/>
            <person name="Felde R.L."/>
            <person name="Korf I.F."/>
            <person name="Cutter A.D."/>
            <person name="Schartner C.M."/>
            <person name="Ralston E.J."/>
            <person name="Meyer B.J."/>
            <person name="Haag E.S."/>
        </authorList>
    </citation>
    <scope>NUCLEOTIDE SEQUENCE [LARGE SCALE GENOMIC DNA]</scope>
    <source>
        <strain evidence="3">JU1422</strain>
    </source>
</reference>
<accession>A0A2G5UX59</accession>
<organism evidence="2 3">
    <name type="scientific">Caenorhabditis nigoni</name>
    <dbReference type="NCBI Taxonomy" id="1611254"/>
    <lineage>
        <taxon>Eukaryota</taxon>
        <taxon>Metazoa</taxon>
        <taxon>Ecdysozoa</taxon>
        <taxon>Nematoda</taxon>
        <taxon>Chromadorea</taxon>
        <taxon>Rhabditida</taxon>
        <taxon>Rhabditina</taxon>
        <taxon>Rhabditomorpha</taxon>
        <taxon>Rhabditoidea</taxon>
        <taxon>Rhabditidae</taxon>
        <taxon>Peloderinae</taxon>
        <taxon>Caenorhabditis</taxon>
    </lineage>
</organism>
<dbReference type="Proteomes" id="UP000230233">
    <property type="component" value="Chromosome II"/>
</dbReference>
<keyword evidence="1" id="KW-0175">Coiled coil</keyword>
<name>A0A2G5UX59_9PELO</name>
<proteinExistence type="predicted"/>
<gene>
    <name evidence="2" type="primary">Cni-ZK1098.6</name>
    <name evidence="2" type="synonym">Cnig_chr_II.g4574</name>
    <name evidence="2" type="ORF">B9Z55_004574</name>
</gene>
<comment type="caution">
    <text evidence="2">The sequence shown here is derived from an EMBL/GenBank/DDBJ whole genome shotgun (WGS) entry which is preliminary data.</text>
</comment>
<feature type="coiled-coil region" evidence="1">
    <location>
        <begin position="64"/>
        <end position="168"/>
    </location>
</feature>
<dbReference type="AlphaFoldDB" id="A0A2G5UX59"/>
<evidence type="ECO:0000256" key="1">
    <source>
        <dbReference type="SAM" id="Coils"/>
    </source>
</evidence>
<sequence length="421" mass="49335">MPVGGESPKDQNSNKAAWLDYDDALNGEWSFNIEPSFIANETINNEDDETKIGEISVLIEKTSYEELVATCDAMKIQMKELEEKVEEKKKEDEEKDLKISKLESEIHELKEESYKTDEQMDDLFSRLMNILGVLERRETEKNKLLEEKAELEKKLENAKTAIKQIDASFVKIQSNHQQIMEKQVAMMESEKNALMSEMLQQQMLYNLTTEGWSKKWANSEAEKRNLQENLAEKDREIEMLQAEVDMEEVSGMLKRGKLEKQLTQKDEEIQTANRKYSNLKKRGVQMLEDKNQEIKKLQREVEDQKKKLEEQNSQLEELKIMVKQESEKRKRFENEMKAAEKIVKDAWREEKITRKLTEKKCLTEKTEKMALQEKSAKGVVVHKVCPNSEHNILVQRIDVLQRQRDILVDSITQRDSEGTIK</sequence>
<dbReference type="EMBL" id="PDUG01000002">
    <property type="protein sequence ID" value="PIC44080.1"/>
    <property type="molecule type" value="Genomic_DNA"/>
</dbReference>
<protein>
    <submittedName>
        <fullName evidence="2">Uncharacterized protein</fullName>
    </submittedName>
</protein>
<dbReference type="OrthoDB" id="5876843at2759"/>
<evidence type="ECO:0000313" key="2">
    <source>
        <dbReference type="EMBL" id="PIC44080.1"/>
    </source>
</evidence>
<feature type="coiled-coil region" evidence="1">
    <location>
        <begin position="216"/>
        <end position="342"/>
    </location>
</feature>